<feature type="domain" description="DNA2/NAM7 helicase helicase" evidence="1">
    <location>
        <begin position="661"/>
        <end position="733"/>
    </location>
</feature>
<dbReference type="InterPro" id="IPR041677">
    <property type="entry name" value="DNA2/NAM7_AAA_11"/>
</dbReference>
<dbReference type="PANTHER" id="PTHR10887">
    <property type="entry name" value="DNA2/NAM7 HELICASE FAMILY"/>
    <property type="match status" value="1"/>
</dbReference>
<reference evidence="2 3" key="1">
    <citation type="submission" date="2019-08" db="EMBL/GenBank/DDBJ databases">
        <authorList>
            <person name="Shi S."/>
        </authorList>
    </citation>
    <scope>NUCLEOTIDE SEQUENCE [LARGE SCALE GENOMIC DNA]</scope>
    <source>
        <strain evidence="2 3">GY10130</strain>
    </source>
</reference>
<dbReference type="Proteomes" id="UP000321926">
    <property type="component" value="Unassembled WGS sequence"/>
</dbReference>
<dbReference type="Gene3D" id="3.40.50.300">
    <property type="entry name" value="P-loop containing nucleotide triphosphate hydrolases"/>
    <property type="match status" value="1"/>
</dbReference>
<dbReference type="PANTHER" id="PTHR10887:SF530">
    <property type="entry name" value="SUPERFAMILY I DNA HELICASES"/>
    <property type="match status" value="1"/>
</dbReference>
<protein>
    <submittedName>
        <fullName evidence="2">DUF4011 domain-containing protein</fullName>
    </submittedName>
</protein>
<evidence type="ECO:0000313" key="3">
    <source>
        <dbReference type="Proteomes" id="UP000321926"/>
    </source>
</evidence>
<dbReference type="InterPro" id="IPR045055">
    <property type="entry name" value="DNA2/NAM7-like"/>
</dbReference>
<accession>A0A5C8JFT6</accession>
<dbReference type="InterPro" id="IPR027417">
    <property type="entry name" value="P-loop_NTPase"/>
</dbReference>
<proteinExistence type="predicted"/>
<evidence type="ECO:0000259" key="1">
    <source>
        <dbReference type="Pfam" id="PF13086"/>
    </source>
</evidence>
<sequence>MALLEVEFIYSPIVNYSMQQNHVSVVRKLAIKNTGDVDLRDIKIELDGEPEFAFTWTRQLEVLKAGECFELNTVPLKISSTYLSQLSERIAGTFTIQVSAEKQPISTSHYPVSVLAYDQWGGAAVLPEMVVAFITPNHAEVLKIIRKAAPILEKWTGNPSFDEYQSRNPDRVRKQMAALYEAIASLGLVYCSVPSSFEESGQRIRMCDTIFTHKLANCLDISLLYAACLEAVGIHPLLVFTKGHAFVGGWLIEESFPDPVNDDGSLLTKRTADGINELVLVEATCMNAGSQRSFDEAVSVANQKMIKEAEFNLFLDIKRTRFSGIRPLPLRVSTVNGWEIIEELPAKERENISPEAITAGIQVQDVNKIIVSKQRLWERKLLDLTLRNSLLNTRLTKSTLQLISINLGQLEDSLANGQEFQVLPKPADWSNPLRDTGIYQLLNQSDPIVDLVKHEFTQRRLRSYLSETELQHHLTHIYRSSRQAMEENGANTLYIALGLLKWYETSASERPRYAPILLVPVEIVRKSAAKGYVIRSREEDTLMNITLLEMLRQDFGLNIGGLETLPKDESGVDVKLVFNIIRKGIMSHSRWDVEEQALMGTFSFSKFILWNDIHSNAEQLSRNKIVKSLISGKLEWQPEPLTEEALDPSFHPTQIALPISTDSSQFAAILSSSKDKSFVLHGPPGTGKSQTITNIIANALYAGKKVLFVSAKKAALDVVESRLESIGIGPFCLELHSNKSKKSAVLEQLKRAAAITGKSSPQQFDSEAERLLATRSELNGYVQALHQKYNFGFSLFDAFTHYSQLTNLPDSVTFTAAALGDLTTNQVTEWQDLVGQIQVIGSVIGHPFQHPLEAVRVKQYAQQLKADARQSLLNNQSLLNRYQQNSVEVCRVLRIEPLPTSREQMEALTQLITLLLQLPDVP</sequence>
<dbReference type="SUPFAM" id="SSF52540">
    <property type="entry name" value="P-loop containing nucleoside triphosphate hydrolases"/>
    <property type="match status" value="1"/>
</dbReference>
<organism evidence="2 3">
    <name type="scientific">Pontibacter qinzhouensis</name>
    <dbReference type="NCBI Taxonomy" id="2603253"/>
    <lineage>
        <taxon>Bacteria</taxon>
        <taxon>Pseudomonadati</taxon>
        <taxon>Bacteroidota</taxon>
        <taxon>Cytophagia</taxon>
        <taxon>Cytophagales</taxon>
        <taxon>Hymenobacteraceae</taxon>
        <taxon>Pontibacter</taxon>
    </lineage>
</organism>
<evidence type="ECO:0000313" key="2">
    <source>
        <dbReference type="EMBL" id="TXK36448.1"/>
    </source>
</evidence>
<dbReference type="OrthoDB" id="9757917at2"/>
<dbReference type="Pfam" id="PF13086">
    <property type="entry name" value="AAA_11"/>
    <property type="match status" value="1"/>
</dbReference>
<dbReference type="GO" id="GO:0004386">
    <property type="term" value="F:helicase activity"/>
    <property type="evidence" value="ECO:0007669"/>
    <property type="project" value="InterPro"/>
</dbReference>
<dbReference type="EMBL" id="VRTY01000079">
    <property type="protein sequence ID" value="TXK36448.1"/>
    <property type="molecule type" value="Genomic_DNA"/>
</dbReference>
<dbReference type="RefSeq" id="WP_147923103.1">
    <property type="nucleotide sequence ID" value="NZ_VRTY01000079.1"/>
</dbReference>
<gene>
    <name evidence="2" type="ORF">FVR03_17710</name>
</gene>
<comment type="caution">
    <text evidence="2">The sequence shown here is derived from an EMBL/GenBank/DDBJ whole genome shotgun (WGS) entry which is preliminary data.</text>
</comment>
<dbReference type="Pfam" id="PF13195">
    <property type="entry name" value="DUF4011"/>
    <property type="match status" value="1"/>
</dbReference>
<name>A0A5C8JFT6_9BACT</name>
<dbReference type="InterPro" id="IPR025103">
    <property type="entry name" value="DUF4011"/>
</dbReference>
<dbReference type="AlphaFoldDB" id="A0A5C8JFT6"/>
<keyword evidence="3" id="KW-1185">Reference proteome</keyword>
<feature type="non-terminal residue" evidence="2">
    <location>
        <position position="922"/>
    </location>
</feature>